<dbReference type="RefSeq" id="WP_093392189.1">
    <property type="nucleotide sequence ID" value="NZ_LT629736.1"/>
</dbReference>
<feature type="transmembrane region" description="Helical" evidence="1">
    <location>
        <begin position="47"/>
        <end position="68"/>
    </location>
</feature>
<keyword evidence="1" id="KW-0812">Transmembrane</keyword>
<keyword evidence="3" id="KW-1185">Reference proteome</keyword>
<organism evidence="2 3">
    <name type="scientific">Halopseudomonas xinjiangensis</name>
    <dbReference type="NCBI Taxonomy" id="487184"/>
    <lineage>
        <taxon>Bacteria</taxon>
        <taxon>Pseudomonadati</taxon>
        <taxon>Pseudomonadota</taxon>
        <taxon>Gammaproteobacteria</taxon>
        <taxon>Pseudomonadales</taxon>
        <taxon>Pseudomonadaceae</taxon>
        <taxon>Halopseudomonas</taxon>
    </lineage>
</organism>
<keyword evidence="1" id="KW-0472">Membrane</keyword>
<accession>A0A1H1Q8V6</accession>
<evidence type="ECO:0000313" key="3">
    <source>
        <dbReference type="Proteomes" id="UP000243207"/>
    </source>
</evidence>
<evidence type="ECO:0000313" key="2">
    <source>
        <dbReference type="EMBL" id="SDS19717.1"/>
    </source>
</evidence>
<name>A0A1H1Q8V6_9GAMM</name>
<protein>
    <submittedName>
        <fullName evidence="2">Uncharacterized protein</fullName>
    </submittedName>
</protein>
<dbReference type="Proteomes" id="UP000243207">
    <property type="component" value="Chromosome I"/>
</dbReference>
<gene>
    <name evidence="2" type="ORF">SAMN05216421_1080</name>
</gene>
<dbReference type="AlphaFoldDB" id="A0A1H1Q8V6"/>
<dbReference type="EMBL" id="LT629736">
    <property type="protein sequence ID" value="SDS19717.1"/>
    <property type="molecule type" value="Genomic_DNA"/>
</dbReference>
<keyword evidence="1" id="KW-1133">Transmembrane helix</keyword>
<evidence type="ECO:0000256" key="1">
    <source>
        <dbReference type="SAM" id="Phobius"/>
    </source>
</evidence>
<reference evidence="3" key="1">
    <citation type="submission" date="2016-10" db="EMBL/GenBank/DDBJ databases">
        <authorList>
            <person name="Varghese N."/>
            <person name="Submissions S."/>
        </authorList>
    </citation>
    <scope>NUCLEOTIDE SEQUENCE [LARGE SCALE GENOMIC DNA]</scope>
    <source>
        <strain evidence="3">NRRL B-51270</strain>
    </source>
</reference>
<proteinExistence type="predicted"/>
<sequence length="79" mass="8579">MHTKDCARLAGLLLAPAGLIVIGSLALMMLPIRPPGSTGYELDPMRWVPVGLTFGGLVWLTAAMGRLVKWEFEAEREEG</sequence>
<feature type="transmembrane region" description="Helical" evidence="1">
    <location>
        <begin position="12"/>
        <end position="32"/>
    </location>
</feature>